<dbReference type="EMBL" id="JANAVB010020396">
    <property type="protein sequence ID" value="KAJ6827385.1"/>
    <property type="molecule type" value="Genomic_DNA"/>
</dbReference>
<reference evidence="1" key="1">
    <citation type="journal article" date="2023" name="GigaByte">
        <title>Genome assembly of the bearded iris, Iris pallida Lam.</title>
        <authorList>
            <person name="Bruccoleri R.E."/>
            <person name="Oakeley E.J."/>
            <person name="Faust A.M.E."/>
            <person name="Altorfer M."/>
            <person name="Dessus-Babus S."/>
            <person name="Burckhardt D."/>
            <person name="Oertli M."/>
            <person name="Naumann U."/>
            <person name="Petersen F."/>
            <person name="Wong J."/>
        </authorList>
    </citation>
    <scope>NUCLEOTIDE SEQUENCE</scope>
    <source>
        <strain evidence="1">GSM-AAB239-AS_SAM_17_03QT</strain>
    </source>
</reference>
<proteinExistence type="predicted"/>
<dbReference type="EMBL" id="JANAVB010006599">
    <property type="protein sequence ID" value="KAJ6844570.1"/>
    <property type="molecule type" value="Genomic_DNA"/>
</dbReference>
<dbReference type="EMBL" id="JANAVB010005599">
    <property type="protein sequence ID" value="KAJ6846286.1"/>
    <property type="molecule type" value="Genomic_DNA"/>
</dbReference>
<reference evidence="1" key="2">
    <citation type="submission" date="2023-04" db="EMBL/GenBank/DDBJ databases">
        <authorList>
            <person name="Bruccoleri R.E."/>
            <person name="Oakeley E.J."/>
            <person name="Faust A.-M."/>
            <person name="Dessus-Babus S."/>
            <person name="Altorfer M."/>
            <person name="Burckhardt D."/>
            <person name="Oertli M."/>
            <person name="Naumann U."/>
            <person name="Petersen F."/>
            <person name="Wong J."/>
        </authorList>
    </citation>
    <scope>NUCLEOTIDE SEQUENCE</scope>
    <source>
        <strain evidence="1">GSM-AAB239-AS_SAM_17_03QT</strain>
        <tissue evidence="1">Leaf</tissue>
    </source>
</reference>
<protein>
    <submittedName>
        <fullName evidence="1">Uncharacterized protein</fullName>
    </submittedName>
</protein>
<comment type="caution">
    <text evidence="1">The sequence shown here is derived from an EMBL/GenBank/DDBJ whole genome shotgun (WGS) entry which is preliminary data.</text>
</comment>
<name>A0AAX6E2D9_IRIPA</name>
<accession>A0AAX6E2D9</accession>
<evidence type="ECO:0000313" key="4">
    <source>
        <dbReference type="EMBL" id="KAJ6844570.1"/>
    </source>
</evidence>
<evidence type="ECO:0000313" key="1">
    <source>
        <dbReference type="EMBL" id="KAJ6798234.1"/>
    </source>
</evidence>
<dbReference type="EMBL" id="JANAVB010016102">
    <property type="protein sequence ID" value="KAJ6832563.1"/>
    <property type="molecule type" value="Genomic_DNA"/>
</dbReference>
<evidence type="ECO:0000313" key="5">
    <source>
        <dbReference type="EMBL" id="KAJ6846286.1"/>
    </source>
</evidence>
<sequence>MQFENSSCYIFVSFINANFEDEIFVRWVECHNCFSKITVLIFYYISI</sequence>
<evidence type="ECO:0000313" key="2">
    <source>
        <dbReference type="EMBL" id="KAJ6827385.1"/>
    </source>
</evidence>
<organism evidence="1 6">
    <name type="scientific">Iris pallida</name>
    <name type="common">Sweet iris</name>
    <dbReference type="NCBI Taxonomy" id="29817"/>
    <lineage>
        <taxon>Eukaryota</taxon>
        <taxon>Viridiplantae</taxon>
        <taxon>Streptophyta</taxon>
        <taxon>Embryophyta</taxon>
        <taxon>Tracheophyta</taxon>
        <taxon>Spermatophyta</taxon>
        <taxon>Magnoliopsida</taxon>
        <taxon>Liliopsida</taxon>
        <taxon>Asparagales</taxon>
        <taxon>Iridaceae</taxon>
        <taxon>Iridoideae</taxon>
        <taxon>Irideae</taxon>
        <taxon>Iris</taxon>
    </lineage>
</organism>
<keyword evidence="6" id="KW-1185">Reference proteome</keyword>
<dbReference type="EMBL" id="JANAVB010040417">
    <property type="protein sequence ID" value="KAJ6798234.1"/>
    <property type="molecule type" value="Genomic_DNA"/>
</dbReference>
<evidence type="ECO:0000313" key="3">
    <source>
        <dbReference type="EMBL" id="KAJ6832563.1"/>
    </source>
</evidence>
<gene>
    <name evidence="1" type="ORF">M6B38_214110</name>
    <name evidence="5" type="ORF">M6B38_279585</name>
    <name evidence="4" type="ORF">M6B38_293250</name>
    <name evidence="3" type="ORF">M6B38_343310</name>
    <name evidence="2" type="ORF">M6B38_368590</name>
</gene>
<dbReference type="AlphaFoldDB" id="A0AAX6E2D9"/>
<evidence type="ECO:0000313" key="6">
    <source>
        <dbReference type="Proteomes" id="UP001140949"/>
    </source>
</evidence>
<dbReference type="Proteomes" id="UP001140949">
    <property type="component" value="Unassembled WGS sequence"/>
</dbReference>